<dbReference type="Proteomes" id="UP001597368">
    <property type="component" value="Unassembled WGS sequence"/>
</dbReference>
<name>A0ABW4ST31_9ACTN</name>
<keyword evidence="1" id="KW-0238">DNA-binding</keyword>
<gene>
    <name evidence="1" type="ORF">ACFSKW_12470</name>
</gene>
<proteinExistence type="predicted"/>
<evidence type="ECO:0000313" key="1">
    <source>
        <dbReference type="EMBL" id="MFD1932289.1"/>
    </source>
</evidence>
<organism evidence="1 2">
    <name type="scientific">Nonomuraea mangrovi</name>
    <dbReference type="NCBI Taxonomy" id="2316207"/>
    <lineage>
        <taxon>Bacteria</taxon>
        <taxon>Bacillati</taxon>
        <taxon>Actinomycetota</taxon>
        <taxon>Actinomycetes</taxon>
        <taxon>Streptosporangiales</taxon>
        <taxon>Streptosporangiaceae</taxon>
        <taxon>Nonomuraea</taxon>
    </lineage>
</organism>
<accession>A0ABW4ST31</accession>
<dbReference type="InterPro" id="IPR009351">
    <property type="entry name" value="AlkZ-like"/>
</dbReference>
<dbReference type="PANTHER" id="PTHR38479">
    <property type="entry name" value="LMO0824 PROTEIN"/>
    <property type="match status" value="1"/>
</dbReference>
<dbReference type="PANTHER" id="PTHR38479:SF2">
    <property type="entry name" value="WINGED HELIX DNA-BINDING DOMAIN-CONTAINING PROTEIN"/>
    <property type="match status" value="1"/>
</dbReference>
<dbReference type="RefSeq" id="WP_379572352.1">
    <property type="nucleotide sequence ID" value="NZ_JBHUFV010000020.1"/>
</dbReference>
<evidence type="ECO:0000313" key="2">
    <source>
        <dbReference type="Proteomes" id="UP001597368"/>
    </source>
</evidence>
<comment type="caution">
    <text evidence="1">The sequence shown here is derived from an EMBL/GenBank/DDBJ whole genome shotgun (WGS) entry which is preliminary data.</text>
</comment>
<reference evidence="2" key="1">
    <citation type="journal article" date="2019" name="Int. J. Syst. Evol. Microbiol.">
        <title>The Global Catalogue of Microorganisms (GCM) 10K type strain sequencing project: providing services to taxonomists for standard genome sequencing and annotation.</title>
        <authorList>
            <consortium name="The Broad Institute Genomics Platform"/>
            <consortium name="The Broad Institute Genome Sequencing Center for Infectious Disease"/>
            <person name="Wu L."/>
            <person name="Ma J."/>
        </authorList>
    </citation>
    <scope>NUCLEOTIDE SEQUENCE [LARGE SCALE GENOMIC DNA]</scope>
    <source>
        <strain evidence="2">ICMP 6774ER</strain>
    </source>
</reference>
<protein>
    <submittedName>
        <fullName evidence="1">Winged helix DNA-binding domain-containing protein</fullName>
    </submittedName>
</protein>
<dbReference type="Pfam" id="PF06224">
    <property type="entry name" value="AlkZ-like"/>
    <property type="match status" value="1"/>
</dbReference>
<dbReference type="EMBL" id="JBHUFV010000020">
    <property type="protein sequence ID" value="MFD1932289.1"/>
    <property type="molecule type" value="Genomic_DNA"/>
</dbReference>
<keyword evidence="2" id="KW-1185">Reference proteome</keyword>
<sequence>MISQRALNRATLARQLLLRRHAMSPTEVIEHLVGLQAQAPFPPYFGLWSRMTSFQPKELAELLVGRQVVRITLMRGTVHLVSARDCLAIRPLIQPMLTRALTARRVDGIDHAAVVAAGRALLTERPLSVKAMTPLLAERFPDAPPADLPVILRWLLPMVQLPPRGVWGKAGDAVLTPVEAWLGRDLDPEPAVEHLLRRYLAAFGPATVADMQAWSGLTGLRAAAAKLDLVDLGGGLLDLRDAPRPDEDTPAPVRLVAPFDNLVLGHADRTRVIADEHRKRVITINGQVHGTVLVDGYVHGIWKRDRATVTVSPFGALTTAQREEIEAEAVDLLAFAEPGKRPTVRFD</sequence>
<dbReference type="GO" id="GO:0003677">
    <property type="term" value="F:DNA binding"/>
    <property type="evidence" value="ECO:0007669"/>
    <property type="project" value="UniProtKB-KW"/>
</dbReference>